<evidence type="ECO:0000256" key="6">
    <source>
        <dbReference type="ARBA" id="ARBA00023136"/>
    </source>
</evidence>
<protein>
    <submittedName>
        <fullName evidence="9">EmrB/QacA subfamily drug resistance transporter</fullName>
    </submittedName>
</protein>
<dbReference type="NCBIfam" id="TIGR00711">
    <property type="entry name" value="efflux_EmrB"/>
    <property type="match status" value="1"/>
</dbReference>
<feature type="transmembrane region" description="Helical" evidence="7">
    <location>
        <begin position="364"/>
        <end position="389"/>
    </location>
</feature>
<keyword evidence="10" id="KW-1185">Reference proteome</keyword>
<dbReference type="PROSITE" id="PS50850">
    <property type="entry name" value="MFS"/>
    <property type="match status" value="1"/>
</dbReference>
<keyword evidence="2" id="KW-0813">Transport</keyword>
<comment type="caution">
    <text evidence="9">The sequence shown here is derived from an EMBL/GenBank/DDBJ whole genome shotgun (WGS) entry which is preliminary data.</text>
</comment>
<feature type="transmembrane region" description="Helical" evidence="7">
    <location>
        <begin position="20"/>
        <end position="42"/>
    </location>
</feature>
<evidence type="ECO:0000313" key="10">
    <source>
        <dbReference type="Proteomes" id="UP001429580"/>
    </source>
</evidence>
<feature type="transmembrane region" description="Helical" evidence="7">
    <location>
        <begin position="410"/>
        <end position="428"/>
    </location>
</feature>
<dbReference type="Proteomes" id="UP001429580">
    <property type="component" value="Unassembled WGS sequence"/>
</dbReference>
<keyword evidence="3" id="KW-1003">Cell membrane</keyword>
<dbReference type="Pfam" id="PF07690">
    <property type="entry name" value="MFS_1"/>
    <property type="match status" value="1"/>
</dbReference>
<feature type="transmembrane region" description="Helical" evidence="7">
    <location>
        <begin position="230"/>
        <end position="252"/>
    </location>
</feature>
<feature type="transmembrane region" description="Helical" evidence="7">
    <location>
        <begin position="205"/>
        <end position="224"/>
    </location>
</feature>
<feature type="transmembrane region" description="Helical" evidence="7">
    <location>
        <begin position="85"/>
        <end position="105"/>
    </location>
</feature>
<dbReference type="EMBL" id="JAASQI010000001">
    <property type="protein sequence ID" value="NIJ56286.1"/>
    <property type="molecule type" value="Genomic_DNA"/>
</dbReference>
<keyword evidence="4 7" id="KW-0812">Transmembrane</keyword>
<evidence type="ECO:0000313" key="9">
    <source>
        <dbReference type="EMBL" id="NIJ56286.1"/>
    </source>
</evidence>
<gene>
    <name evidence="9" type="ORF">FHS82_000099</name>
</gene>
<name>A0ABX0UZH6_9HYPH</name>
<evidence type="ECO:0000256" key="2">
    <source>
        <dbReference type="ARBA" id="ARBA00022448"/>
    </source>
</evidence>
<keyword evidence="6 7" id="KW-0472">Membrane</keyword>
<comment type="subcellular location">
    <subcellularLocation>
        <location evidence="1">Cell membrane</location>
        <topology evidence="1">Multi-pass membrane protein</topology>
    </subcellularLocation>
</comment>
<sequence>MTSAAKPGLIERVARSRFIVPYIVGFALFMQMLDSTVIAMALPDMARSLNADPVRLNIAITSYLLSVSVFIPVSGWVADRFGARNVFVAAIVLFTVSSVFCGLAGSLGELVAARLAQGVAGAMMVPVGRIVMLRSVSKADLMQATTYLTLPALLGPVLGPPVGGFITTFGSWRWIFLMNVPVGVIGVVLALTFIRNTREDGVPPLDVRGFVLTGVALACLVLGFETLGHGAISWQFSTLVLLVGLVCALLYVHHARRTLHPVVDFGLMRIRTFRASIVGGNLCRFDVGAAPFLMALLLQVVMGMSPFAAGMITFTGATGAIMAKILITPVFRRFGFRLVLTANAVMVALTIVACAALTPLTPQSVIMIVLFVGGMFRSLQLTGVNALVYADIPPERMSSANTLSSMLQQVAFSMGVSIAALAIQASMTARGAATISIVDIRAGFIVLALLAAASAISFLRLPPRAGEEVSRGRTGAMEASVSDGHA</sequence>
<feature type="transmembrane region" description="Helical" evidence="7">
    <location>
        <begin position="111"/>
        <end position="132"/>
    </location>
</feature>
<feature type="domain" description="Major facilitator superfamily (MFS) profile" evidence="8">
    <location>
        <begin position="20"/>
        <end position="466"/>
    </location>
</feature>
<feature type="transmembrane region" description="Helical" evidence="7">
    <location>
        <begin position="144"/>
        <end position="166"/>
    </location>
</feature>
<evidence type="ECO:0000256" key="1">
    <source>
        <dbReference type="ARBA" id="ARBA00004651"/>
    </source>
</evidence>
<dbReference type="Gene3D" id="1.20.1250.20">
    <property type="entry name" value="MFS general substrate transporter like domains"/>
    <property type="match status" value="1"/>
</dbReference>
<feature type="transmembrane region" description="Helical" evidence="7">
    <location>
        <begin position="54"/>
        <end position="78"/>
    </location>
</feature>
<reference evidence="9 10" key="1">
    <citation type="submission" date="2020-03" db="EMBL/GenBank/DDBJ databases">
        <title>Genomic Encyclopedia of Type Strains, Phase IV (KMG-IV): sequencing the most valuable type-strain genomes for metagenomic binning, comparative biology and taxonomic classification.</title>
        <authorList>
            <person name="Goeker M."/>
        </authorList>
    </citation>
    <scope>NUCLEOTIDE SEQUENCE [LARGE SCALE GENOMIC DNA]</scope>
    <source>
        <strain evidence="9 10">DSM 103870</strain>
    </source>
</reference>
<accession>A0ABX0UZH6</accession>
<dbReference type="PANTHER" id="PTHR42718">
    <property type="entry name" value="MAJOR FACILITATOR SUPERFAMILY MULTIDRUG TRANSPORTER MFSC"/>
    <property type="match status" value="1"/>
</dbReference>
<keyword evidence="5 7" id="KW-1133">Transmembrane helix</keyword>
<dbReference type="Gene3D" id="1.20.1720.10">
    <property type="entry name" value="Multidrug resistance protein D"/>
    <property type="match status" value="1"/>
</dbReference>
<evidence type="ECO:0000256" key="4">
    <source>
        <dbReference type="ARBA" id="ARBA00022692"/>
    </source>
</evidence>
<feature type="transmembrane region" description="Helical" evidence="7">
    <location>
        <begin position="273"/>
        <end position="301"/>
    </location>
</feature>
<dbReference type="InterPro" id="IPR011701">
    <property type="entry name" value="MFS"/>
</dbReference>
<feature type="transmembrane region" description="Helical" evidence="7">
    <location>
        <begin position="440"/>
        <end position="461"/>
    </location>
</feature>
<evidence type="ECO:0000256" key="3">
    <source>
        <dbReference type="ARBA" id="ARBA00022475"/>
    </source>
</evidence>
<dbReference type="InterPro" id="IPR036259">
    <property type="entry name" value="MFS_trans_sf"/>
</dbReference>
<evidence type="ECO:0000259" key="8">
    <source>
        <dbReference type="PROSITE" id="PS50850"/>
    </source>
</evidence>
<feature type="transmembrane region" description="Helical" evidence="7">
    <location>
        <begin position="172"/>
        <end position="193"/>
    </location>
</feature>
<evidence type="ECO:0000256" key="5">
    <source>
        <dbReference type="ARBA" id="ARBA00022989"/>
    </source>
</evidence>
<dbReference type="InterPro" id="IPR020846">
    <property type="entry name" value="MFS_dom"/>
</dbReference>
<feature type="transmembrane region" description="Helical" evidence="7">
    <location>
        <begin position="334"/>
        <end position="358"/>
    </location>
</feature>
<dbReference type="InterPro" id="IPR004638">
    <property type="entry name" value="EmrB-like"/>
</dbReference>
<dbReference type="RefSeq" id="WP_166947624.1">
    <property type="nucleotide sequence ID" value="NZ_JAASQI010000001.1"/>
</dbReference>
<organism evidence="9 10">
    <name type="scientific">Pseudochelatococcus lubricantis</name>
    <dbReference type="NCBI Taxonomy" id="1538102"/>
    <lineage>
        <taxon>Bacteria</taxon>
        <taxon>Pseudomonadati</taxon>
        <taxon>Pseudomonadota</taxon>
        <taxon>Alphaproteobacteria</taxon>
        <taxon>Hyphomicrobiales</taxon>
        <taxon>Chelatococcaceae</taxon>
        <taxon>Pseudochelatococcus</taxon>
    </lineage>
</organism>
<dbReference type="SUPFAM" id="SSF103473">
    <property type="entry name" value="MFS general substrate transporter"/>
    <property type="match status" value="1"/>
</dbReference>
<evidence type="ECO:0000256" key="7">
    <source>
        <dbReference type="SAM" id="Phobius"/>
    </source>
</evidence>
<dbReference type="PANTHER" id="PTHR42718:SF46">
    <property type="entry name" value="BLR6921 PROTEIN"/>
    <property type="match status" value="1"/>
</dbReference>
<feature type="transmembrane region" description="Helical" evidence="7">
    <location>
        <begin position="307"/>
        <end position="327"/>
    </location>
</feature>
<proteinExistence type="predicted"/>